<dbReference type="GO" id="GO:0006654">
    <property type="term" value="P:phosphatidic acid biosynthetic process"/>
    <property type="evidence" value="ECO:0007669"/>
    <property type="project" value="TreeGrafter"/>
</dbReference>
<sequence length="185" mass="21124">MIKLWVWLFKLLGWKVKGEVPYHIKKCVVVVGPHTSFWDFIVGVPAREIWGLESKYFIKSSLCKGLLGKVLLKLGAIPVERKKKDTRLVDQAIEQFNEREELIIAVTPEGTRSYNPKWKSGFWHIAKGANVPIVMAGICFKKKEVVIGENFMPTDDKDADILTIKTYLSNFIGKHPEKGIQKNEL</sequence>
<dbReference type="GO" id="GO:0003841">
    <property type="term" value="F:1-acylglycerol-3-phosphate O-acyltransferase activity"/>
    <property type="evidence" value="ECO:0007669"/>
    <property type="project" value="TreeGrafter"/>
</dbReference>
<proteinExistence type="predicted"/>
<protein>
    <recommendedName>
        <fullName evidence="4">Phospholipid/glycerol acyltransferase domain-containing protein</fullName>
    </recommendedName>
</protein>
<comment type="caution">
    <text evidence="5">The sequence shown here is derived from an EMBL/GenBank/DDBJ whole genome shotgun (WGS) entry which is preliminary data.</text>
</comment>
<feature type="domain" description="Phospholipid/glycerol acyltransferase" evidence="4">
    <location>
        <begin position="28"/>
        <end position="141"/>
    </location>
</feature>
<dbReference type="STRING" id="915059.NH26_01065"/>
<dbReference type="PANTHER" id="PTHR10434:SF9">
    <property type="entry name" value="PHOSPHOLIPID_GLYCEROL ACYLTRANSFERASE DOMAIN-CONTAINING PROTEIN"/>
    <property type="match status" value="1"/>
</dbReference>
<evidence type="ECO:0000259" key="4">
    <source>
        <dbReference type="SMART" id="SM00563"/>
    </source>
</evidence>
<evidence type="ECO:0000313" key="5">
    <source>
        <dbReference type="EMBL" id="OHX65038.1"/>
    </source>
</evidence>
<dbReference type="InterPro" id="IPR002123">
    <property type="entry name" value="Plipid/glycerol_acylTrfase"/>
</dbReference>
<evidence type="ECO:0000256" key="1">
    <source>
        <dbReference type="ARBA" id="ARBA00005189"/>
    </source>
</evidence>
<keyword evidence="3" id="KW-0012">Acyltransferase</keyword>
<gene>
    <name evidence="5" type="ORF">NH26_01065</name>
</gene>
<dbReference type="SMART" id="SM00563">
    <property type="entry name" value="PlsC"/>
    <property type="match status" value="1"/>
</dbReference>
<evidence type="ECO:0000313" key="6">
    <source>
        <dbReference type="Proteomes" id="UP000179797"/>
    </source>
</evidence>
<keyword evidence="2" id="KW-0808">Transferase</keyword>
<dbReference type="OrthoDB" id="9796839at2"/>
<evidence type="ECO:0000256" key="3">
    <source>
        <dbReference type="ARBA" id="ARBA00023315"/>
    </source>
</evidence>
<dbReference type="AlphaFoldDB" id="A0A1S1YVH9"/>
<accession>A0A1S1YVH9</accession>
<dbReference type="SUPFAM" id="SSF69593">
    <property type="entry name" value="Glycerol-3-phosphate (1)-acyltransferase"/>
    <property type="match status" value="1"/>
</dbReference>
<comment type="pathway">
    <text evidence="1">Lipid metabolism.</text>
</comment>
<dbReference type="Pfam" id="PF01553">
    <property type="entry name" value="Acyltransferase"/>
    <property type="match status" value="1"/>
</dbReference>
<dbReference type="EMBL" id="JRYR02000001">
    <property type="protein sequence ID" value="OHX65038.1"/>
    <property type="molecule type" value="Genomic_DNA"/>
</dbReference>
<dbReference type="Proteomes" id="UP000179797">
    <property type="component" value="Unassembled WGS sequence"/>
</dbReference>
<reference evidence="5 6" key="1">
    <citation type="journal article" date="2012" name="Int. J. Syst. Evol. Microbiol.">
        <title>Flammeovirga pacifica sp. nov., isolated from deep-sea sediment.</title>
        <authorList>
            <person name="Xu H."/>
            <person name="Fu Y."/>
            <person name="Yang N."/>
            <person name="Ding Z."/>
            <person name="Lai Q."/>
            <person name="Zeng R."/>
        </authorList>
    </citation>
    <scope>NUCLEOTIDE SEQUENCE [LARGE SCALE GENOMIC DNA]</scope>
    <source>
        <strain evidence="6">DSM 24597 / LMG 26175 / WPAGA1</strain>
    </source>
</reference>
<evidence type="ECO:0000256" key="2">
    <source>
        <dbReference type="ARBA" id="ARBA00022679"/>
    </source>
</evidence>
<name>A0A1S1YVH9_FLAPC</name>
<keyword evidence="6" id="KW-1185">Reference proteome</keyword>
<dbReference type="RefSeq" id="WP_044226633.1">
    <property type="nucleotide sequence ID" value="NZ_JRYR02000001.1"/>
</dbReference>
<organism evidence="5 6">
    <name type="scientific">Flammeovirga pacifica</name>
    <dbReference type="NCBI Taxonomy" id="915059"/>
    <lineage>
        <taxon>Bacteria</taxon>
        <taxon>Pseudomonadati</taxon>
        <taxon>Bacteroidota</taxon>
        <taxon>Cytophagia</taxon>
        <taxon>Cytophagales</taxon>
        <taxon>Flammeovirgaceae</taxon>
        <taxon>Flammeovirga</taxon>
    </lineage>
</organism>
<dbReference type="PANTHER" id="PTHR10434">
    <property type="entry name" value="1-ACYL-SN-GLYCEROL-3-PHOSPHATE ACYLTRANSFERASE"/>
    <property type="match status" value="1"/>
</dbReference>